<organism evidence="2">
    <name type="scientific">hydrothermal vent metagenome</name>
    <dbReference type="NCBI Taxonomy" id="652676"/>
    <lineage>
        <taxon>unclassified sequences</taxon>
        <taxon>metagenomes</taxon>
        <taxon>ecological metagenomes</taxon>
    </lineage>
</organism>
<dbReference type="EMBL" id="UOFZ01000113">
    <property type="protein sequence ID" value="VAX13364.1"/>
    <property type="molecule type" value="Genomic_DNA"/>
</dbReference>
<dbReference type="SUPFAM" id="SSF48695">
    <property type="entry name" value="Multiheme cytochromes"/>
    <property type="match status" value="1"/>
</dbReference>
<dbReference type="Pfam" id="PF14522">
    <property type="entry name" value="Cytochrome_C7"/>
    <property type="match status" value="1"/>
</dbReference>
<evidence type="ECO:0000313" key="2">
    <source>
        <dbReference type="EMBL" id="VAX13364.1"/>
    </source>
</evidence>
<sequence>MKSLHRKYSGHKLSVVILATILILSMQMSYAGDPNTFNRLLKKKAEINLPQSRDGIHDPEAEGTNALQPPKEAFANLVKSKAGNYVDWVKSLREGKIHPRYDRLDPKAKPIIMDLNIVREVKGSMPDVVYPHAQHTEWLDCSNCHPAIFIPQKGANQISMASILLGQKCGVCHGKVAFPITAKTCRICHSKPKSRKVKNKK</sequence>
<protein>
    <submittedName>
        <fullName evidence="2">Cytochrome c</fullName>
    </submittedName>
</protein>
<evidence type="ECO:0000259" key="1">
    <source>
        <dbReference type="Pfam" id="PF14522"/>
    </source>
</evidence>
<proteinExistence type="predicted"/>
<dbReference type="InterPro" id="IPR029467">
    <property type="entry name" value="Cyt_c7-like"/>
</dbReference>
<dbReference type="InterPro" id="IPR036280">
    <property type="entry name" value="Multihaem_cyt_sf"/>
</dbReference>
<feature type="domain" description="Cytochrome c7-like" evidence="1">
    <location>
        <begin position="128"/>
        <end position="190"/>
    </location>
</feature>
<dbReference type="NCBIfam" id="TIGR04257">
    <property type="entry name" value="nanowire_3heme"/>
    <property type="match status" value="1"/>
</dbReference>
<dbReference type="InterPro" id="IPR026352">
    <property type="entry name" value="Nanowire_3heme"/>
</dbReference>
<gene>
    <name evidence="2" type="ORF">MNBD_GAMMA24-2101</name>
</gene>
<accession>A0A3B1BNE9</accession>
<name>A0A3B1BNE9_9ZZZZ</name>
<reference evidence="2" key="1">
    <citation type="submission" date="2018-06" db="EMBL/GenBank/DDBJ databases">
        <authorList>
            <person name="Zhirakovskaya E."/>
        </authorList>
    </citation>
    <scope>NUCLEOTIDE SEQUENCE</scope>
</reference>
<dbReference type="AlphaFoldDB" id="A0A3B1BNE9"/>
<dbReference type="Gene3D" id="3.90.10.10">
    <property type="entry name" value="Cytochrome C3"/>
    <property type="match status" value="1"/>
</dbReference>